<keyword evidence="5" id="KW-0503">Monooxygenase</keyword>
<keyword evidence="5" id="KW-0560">Oxidoreductase</keyword>
<reference evidence="5 6" key="1">
    <citation type="submission" date="2020-05" db="EMBL/GenBank/DDBJ databases">
        <title>Identification and distribution of gene clusters putatively required for synthesis of sphingolipid metabolism inhibitors in phylogenetically diverse species of the filamentous fungus Fusarium.</title>
        <authorList>
            <person name="Kim H.-S."/>
            <person name="Busman M."/>
            <person name="Brown D.W."/>
            <person name="Divon H."/>
            <person name="Uhlig S."/>
            <person name="Proctor R.H."/>
        </authorList>
    </citation>
    <scope>NUCLEOTIDE SEQUENCE [LARGE SCALE GENOMIC DNA]</scope>
    <source>
        <strain evidence="5 6">NRRL 53147</strain>
    </source>
</reference>
<organism evidence="5 6">
    <name type="scientific">Fusarium mexicanum</name>
    <dbReference type="NCBI Taxonomy" id="751941"/>
    <lineage>
        <taxon>Eukaryota</taxon>
        <taxon>Fungi</taxon>
        <taxon>Dikarya</taxon>
        <taxon>Ascomycota</taxon>
        <taxon>Pezizomycotina</taxon>
        <taxon>Sordariomycetes</taxon>
        <taxon>Hypocreomycetidae</taxon>
        <taxon>Hypocreales</taxon>
        <taxon>Nectriaceae</taxon>
        <taxon>Fusarium</taxon>
        <taxon>Fusarium fujikuroi species complex</taxon>
    </lineage>
</organism>
<dbReference type="InterPro" id="IPR036188">
    <property type="entry name" value="FAD/NAD-bd_sf"/>
</dbReference>
<dbReference type="Pfam" id="PF13450">
    <property type="entry name" value="NAD_binding_8"/>
    <property type="match status" value="1"/>
</dbReference>
<keyword evidence="3" id="KW-0472">Membrane</keyword>
<dbReference type="InterPro" id="IPR010730">
    <property type="entry name" value="HET"/>
</dbReference>
<dbReference type="SMART" id="SM00248">
    <property type="entry name" value="ANK"/>
    <property type="match status" value="5"/>
</dbReference>
<protein>
    <submittedName>
        <fullName evidence="5">ACB 4-hydroxyacetophenone monooxygenase</fullName>
    </submittedName>
</protein>
<dbReference type="Proteomes" id="UP000522262">
    <property type="component" value="Unassembled WGS sequence"/>
</dbReference>
<feature type="repeat" description="ANK" evidence="2">
    <location>
        <begin position="1183"/>
        <end position="1205"/>
    </location>
</feature>
<dbReference type="InterPro" id="IPR051209">
    <property type="entry name" value="FAD-bind_Monooxygenase_sf"/>
</dbReference>
<dbReference type="SUPFAM" id="SSF51905">
    <property type="entry name" value="FAD/NAD(P)-binding domain"/>
    <property type="match status" value="2"/>
</dbReference>
<gene>
    <name evidence="5" type="ORF">FMEXI_3484</name>
</gene>
<dbReference type="Pfam" id="PF12796">
    <property type="entry name" value="Ank_2"/>
    <property type="match status" value="2"/>
</dbReference>
<feature type="transmembrane region" description="Helical" evidence="3">
    <location>
        <begin position="468"/>
        <end position="489"/>
    </location>
</feature>
<dbReference type="SUPFAM" id="SSF48403">
    <property type="entry name" value="Ankyrin repeat"/>
    <property type="match status" value="1"/>
</dbReference>
<feature type="domain" description="Heterokaryon incompatibility" evidence="4">
    <location>
        <begin position="569"/>
        <end position="701"/>
    </location>
</feature>
<feature type="repeat" description="ANK" evidence="2">
    <location>
        <begin position="1148"/>
        <end position="1170"/>
    </location>
</feature>
<accession>A0A8H5JAZ4</accession>
<dbReference type="Gene3D" id="3.50.50.60">
    <property type="entry name" value="FAD/NAD(P)-binding domain"/>
    <property type="match status" value="2"/>
</dbReference>
<evidence type="ECO:0000256" key="1">
    <source>
        <dbReference type="ARBA" id="ARBA00010139"/>
    </source>
</evidence>
<dbReference type="Pfam" id="PF06985">
    <property type="entry name" value="HET"/>
    <property type="match status" value="1"/>
</dbReference>
<keyword evidence="3" id="KW-1133">Transmembrane helix</keyword>
<dbReference type="Gene3D" id="1.25.40.20">
    <property type="entry name" value="Ankyrin repeat-containing domain"/>
    <property type="match status" value="2"/>
</dbReference>
<dbReference type="InterPro" id="IPR036770">
    <property type="entry name" value="Ankyrin_rpt-contain_sf"/>
</dbReference>
<dbReference type="PROSITE" id="PS50297">
    <property type="entry name" value="ANK_REP_REGION"/>
    <property type="match status" value="2"/>
</dbReference>
<feature type="transmembrane region" description="Helical" evidence="3">
    <location>
        <begin position="12"/>
        <end position="30"/>
    </location>
</feature>
<evidence type="ECO:0000256" key="3">
    <source>
        <dbReference type="SAM" id="Phobius"/>
    </source>
</evidence>
<keyword evidence="6" id="KW-1185">Reference proteome</keyword>
<keyword evidence="2" id="KW-0040">ANK repeat</keyword>
<evidence type="ECO:0000259" key="4">
    <source>
        <dbReference type="Pfam" id="PF06985"/>
    </source>
</evidence>
<dbReference type="GO" id="GO:0004497">
    <property type="term" value="F:monooxygenase activity"/>
    <property type="evidence" value="ECO:0007669"/>
    <property type="project" value="UniProtKB-KW"/>
</dbReference>
<dbReference type="EMBL" id="JAAOAM010000072">
    <property type="protein sequence ID" value="KAF5551366.1"/>
    <property type="molecule type" value="Genomic_DNA"/>
</dbReference>
<dbReference type="InterPro" id="IPR002110">
    <property type="entry name" value="Ankyrin_rpt"/>
</dbReference>
<sequence>MTSTKESPSSYSQFACIGAGFSGIALGATLRRWYGITDVRFFERHSDLGGTWYANKYPGAACDVPSVLYSYSFEPNPNWSRVLPSQEELWKYQKHVADKYGLPSKMTFGVEVQKCQWIEERKRWVLDVRDYKTGVMFQHECRFLFAGSGILVTPREIDIPGSENFKGSIFHTSQWRNDVDVSEKNVVVIGNGCTAAQIVPSIVDKTKHLTQIVRAKHWMLPPIDGVYTDYMKSIFKYLPGTMMIQRLLIFLFAEIELKAVPMTTSAAKFRQKRRAYAEKFMRDTAPAKYHDLLIPDFEIGCKRRIYDSGYLKSLHSKNLTLTNERALKIVESGVETDRGFIEADVIVLANGFSTNTFLEGVEVVGRDETLTQHWESFGGAEAYNCSAMSGFPNFFMLLGPNATTGHTSAIMAIENSVNFSLRILKPVLGSPNGVIELDRDAEVRCLFPVWRDWKITGRTRNRKSVLRVLLKTLLVLAGGSAVASILFLLSKSQWDVREFYSSLSQLYLKAINSARNQEMSLQQHLYRYDQLPANSIRLLRLLPHQDERAPITCQLFNCVLENSGSCRPYEALSYVWGSNHKPESISIDGCKLSIGENLFVALLHLRDRSIERILWIDALCINQQDTKEKGHQVQSMAKIYASATRVIVWLGKATPGIDQSLEVIRIAGFTGKQPTITHTSENSILEIVRTPWFQRIWVLQEVAAARHIVVKCGHAEIDGYAFSAGLDVLEITHKDYTGLRPLVSSVAYLAKGAAFRPRCTNGQAARFSLDICPLAQLVDMFHTRQASERRDKIYALLGMCSDDPTNSNLVANYDTPWAKVFQQVVNFILGSVVSVETWDNRELAVIRIKGCVLGQVSSFCGDLDQEGHRSVRIDWNCEHTKKDLSSNSILQPSAEAVKTGDAICLLQGATLPTIIRICKDYWKIITIAAPLTEDLEAVNSDRRLERFRLPTITIFPHDFLLVWDWDMGPNEFQGGDNYEDMICRMTSKTLEVGLRNDLDRISRFWYSGLAMRALQRSMADENLGYALETLENVLGGMDSKALTDLGQAYSANRDDMGKLQGIAGLLLEGESGCIPLCMAAESGYEAIVKLLLGTGKVDPDASDVDKQTPLWRAAKSGHTTIVKLLLDTHNVDPDAGRNQPGYVWYANDGRTPLSLAAENGHEAIVKLLVDTNKVDLDARSVVKNRTPLTYAAQNGHLGVVKLLLSTDKINLNPTRDRASRYNTETALTVAVIEGHKAIVELLIGAGVMDYEDFGDLCRLLLWAENYGDKEIAEILGSTSRLKKKKDI</sequence>
<proteinExistence type="inferred from homology"/>
<evidence type="ECO:0000256" key="2">
    <source>
        <dbReference type="PROSITE-ProRule" id="PRU00023"/>
    </source>
</evidence>
<dbReference type="PANTHER" id="PTHR42877">
    <property type="entry name" value="L-ORNITHINE N(5)-MONOOXYGENASE-RELATED"/>
    <property type="match status" value="1"/>
</dbReference>
<dbReference type="PROSITE" id="PS50088">
    <property type="entry name" value="ANK_REPEAT"/>
    <property type="match status" value="2"/>
</dbReference>
<dbReference type="PANTHER" id="PTHR42877:SF10">
    <property type="entry name" value="L-ORNITHINE N(5)-OXYGENASE"/>
    <property type="match status" value="1"/>
</dbReference>
<keyword evidence="3" id="KW-0812">Transmembrane</keyword>
<evidence type="ECO:0000313" key="6">
    <source>
        <dbReference type="Proteomes" id="UP000522262"/>
    </source>
</evidence>
<comment type="caution">
    <text evidence="5">The sequence shown here is derived from an EMBL/GenBank/DDBJ whole genome shotgun (WGS) entry which is preliminary data.</text>
</comment>
<comment type="similarity">
    <text evidence="1">Belongs to the FAD-binding monooxygenase family.</text>
</comment>
<name>A0A8H5JAZ4_9HYPO</name>
<evidence type="ECO:0000313" key="5">
    <source>
        <dbReference type="EMBL" id="KAF5551366.1"/>
    </source>
</evidence>